<evidence type="ECO:0000313" key="8">
    <source>
        <dbReference type="EMBL" id="MBA8812577.1"/>
    </source>
</evidence>
<dbReference type="Gene3D" id="3.10.50.40">
    <property type="match status" value="1"/>
</dbReference>
<dbReference type="PROSITE" id="PS51257">
    <property type="entry name" value="PROKAR_LIPOPROTEIN"/>
    <property type="match status" value="1"/>
</dbReference>
<evidence type="ECO:0000256" key="3">
    <source>
        <dbReference type="ARBA" id="ARBA00013194"/>
    </source>
</evidence>
<dbReference type="SUPFAM" id="SSF54534">
    <property type="entry name" value="FKBP-like"/>
    <property type="match status" value="1"/>
</dbReference>
<reference evidence="8 9" key="1">
    <citation type="submission" date="2020-07" db="EMBL/GenBank/DDBJ databases">
        <title>Sequencing the genomes of 1000 actinobacteria strains.</title>
        <authorList>
            <person name="Klenk H.-P."/>
        </authorList>
    </citation>
    <scope>NUCLEOTIDE SEQUENCE [LARGE SCALE GENOMIC DNA]</scope>
    <source>
        <strain evidence="8 9">DSM 10309</strain>
    </source>
</reference>
<dbReference type="AlphaFoldDB" id="A0A7W3PIB2"/>
<name>A0A7W3PIB2_9MICO</name>
<proteinExistence type="inferred from homology"/>
<comment type="similarity">
    <text evidence="2">Belongs to the FKBP-type PPIase family.</text>
</comment>
<dbReference type="PROSITE" id="PS50059">
    <property type="entry name" value="FKBP_PPIASE"/>
    <property type="match status" value="1"/>
</dbReference>
<dbReference type="RefSeq" id="WP_146851667.1">
    <property type="nucleotide sequence ID" value="NZ_BAAAHR010000002.1"/>
</dbReference>
<organism evidence="8 9">
    <name type="scientific">Frigoribacterium faeni</name>
    <dbReference type="NCBI Taxonomy" id="145483"/>
    <lineage>
        <taxon>Bacteria</taxon>
        <taxon>Bacillati</taxon>
        <taxon>Actinomycetota</taxon>
        <taxon>Actinomycetes</taxon>
        <taxon>Micrococcales</taxon>
        <taxon>Microbacteriaceae</taxon>
        <taxon>Frigoribacterium</taxon>
    </lineage>
</organism>
<dbReference type="Proteomes" id="UP000522688">
    <property type="component" value="Unassembled WGS sequence"/>
</dbReference>
<evidence type="ECO:0000259" key="7">
    <source>
        <dbReference type="PROSITE" id="PS50059"/>
    </source>
</evidence>
<dbReference type="PANTHER" id="PTHR43811">
    <property type="entry name" value="FKBP-TYPE PEPTIDYL-PROLYL CIS-TRANS ISOMERASE FKPA"/>
    <property type="match status" value="1"/>
</dbReference>
<comment type="caution">
    <text evidence="8">The sequence shown here is derived from an EMBL/GenBank/DDBJ whole genome shotgun (WGS) entry which is preliminary data.</text>
</comment>
<evidence type="ECO:0000256" key="5">
    <source>
        <dbReference type="ARBA" id="ARBA00023235"/>
    </source>
</evidence>
<evidence type="ECO:0000313" key="9">
    <source>
        <dbReference type="Proteomes" id="UP000522688"/>
    </source>
</evidence>
<protein>
    <recommendedName>
        <fullName evidence="3 6">peptidylprolyl isomerase</fullName>
        <ecNumber evidence="3 6">5.2.1.8</ecNumber>
    </recommendedName>
</protein>
<dbReference type="Pfam" id="PF00254">
    <property type="entry name" value="FKBP_C"/>
    <property type="match status" value="1"/>
</dbReference>
<sequence length="337" mass="33937">MIRPLRASSTTPATRRRPWAVAVLPVIVVALVAGCTGGSEPTPTGDDSTAAAAPTTCLESGAESDSVDVSGAFGEKPSIGLPAPLTAAETQQTVVVPGDGPTTEVGDVVQVAITVFDAETGAELSTAGYTGSAGEQLTISGDFYVPGIEGALSCAQAGSRTVTVASAADMQPGSPGTDAPNPATVIVVDTFSIVPTRATGADQPVQSGFPEVELADDGRPTVTVPDDDPPADLRIEVLKKGDGAVVPDPANVTVQYQGTNWRTGEVFDESWGKGTLTPFSTDQVVSGFAQAMIGQTVGSQVVVIVPPADGYGEAGEAGAGIEPTDTLVFVIDILAVA</sequence>
<gene>
    <name evidence="8" type="ORF">FB463_000801</name>
</gene>
<dbReference type="GO" id="GO:0003755">
    <property type="term" value="F:peptidyl-prolyl cis-trans isomerase activity"/>
    <property type="evidence" value="ECO:0007669"/>
    <property type="project" value="UniProtKB-KW"/>
</dbReference>
<dbReference type="InterPro" id="IPR046357">
    <property type="entry name" value="PPIase_dom_sf"/>
</dbReference>
<evidence type="ECO:0000256" key="6">
    <source>
        <dbReference type="PROSITE-ProRule" id="PRU00277"/>
    </source>
</evidence>
<dbReference type="EC" id="5.2.1.8" evidence="3 6"/>
<keyword evidence="5 6" id="KW-0413">Isomerase</keyword>
<keyword evidence="4 6" id="KW-0697">Rotamase</keyword>
<comment type="catalytic activity">
    <reaction evidence="1 6">
        <text>[protein]-peptidylproline (omega=180) = [protein]-peptidylproline (omega=0)</text>
        <dbReference type="Rhea" id="RHEA:16237"/>
        <dbReference type="Rhea" id="RHEA-COMP:10747"/>
        <dbReference type="Rhea" id="RHEA-COMP:10748"/>
        <dbReference type="ChEBI" id="CHEBI:83833"/>
        <dbReference type="ChEBI" id="CHEBI:83834"/>
        <dbReference type="EC" id="5.2.1.8"/>
    </reaction>
</comment>
<dbReference type="PANTHER" id="PTHR43811:SF23">
    <property type="entry name" value="FKBP-TYPE 22 KDA PEPTIDYL-PROLYL CIS-TRANS ISOMERASE"/>
    <property type="match status" value="1"/>
</dbReference>
<dbReference type="InterPro" id="IPR001179">
    <property type="entry name" value="PPIase_FKBP_dom"/>
</dbReference>
<dbReference type="OrthoDB" id="25996at2"/>
<accession>A0A7W3PIB2</accession>
<dbReference type="EMBL" id="JACGWW010000001">
    <property type="protein sequence ID" value="MBA8812577.1"/>
    <property type="molecule type" value="Genomic_DNA"/>
</dbReference>
<feature type="domain" description="PPIase FKBP-type" evidence="7">
    <location>
        <begin position="249"/>
        <end position="337"/>
    </location>
</feature>
<evidence type="ECO:0000256" key="1">
    <source>
        <dbReference type="ARBA" id="ARBA00000971"/>
    </source>
</evidence>
<evidence type="ECO:0000256" key="2">
    <source>
        <dbReference type="ARBA" id="ARBA00006577"/>
    </source>
</evidence>
<evidence type="ECO:0000256" key="4">
    <source>
        <dbReference type="ARBA" id="ARBA00023110"/>
    </source>
</evidence>